<organism evidence="3 4">
    <name type="scientific">Plasmodiophora brassicae</name>
    <name type="common">Clubroot disease agent</name>
    <dbReference type="NCBI Taxonomy" id="37360"/>
    <lineage>
        <taxon>Eukaryota</taxon>
        <taxon>Sar</taxon>
        <taxon>Rhizaria</taxon>
        <taxon>Endomyxa</taxon>
        <taxon>Phytomyxea</taxon>
        <taxon>Plasmodiophorida</taxon>
        <taxon>Plasmodiophoridae</taxon>
        <taxon>Plasmodiophora</taxon>
    </lineage>
</organism>
<name>A0A0G4IUP4_PLABS</name>
<feature type="chain" id="PRO_5005193090" evidence="2">
    <location>
        <begin position="22"/>
        <end position="487"/>
    </location>
</feature>
<feature type="transmembrane region" description="Helical" evidence="1">
    <location>
        <begin position="358"/>
        <end position="379"/>
    </location>
</feature>
<evidence type="ECO:0000313" key="4">
    <source>
        <dbReference type="Proteomes" id="UP000039324"/>
    </source>
</evidence>
<dbReference type="AlphaFoldDB" id="A0A0G4IUP4"/>
<feature type="transmembrane region" description="Helical" evidence="1">
    <location>
        <begin position="236"/>
        <end position="268"/>
    </location>
</feature>
<keyword evidence="4" id="KW-1185">Reference proteome</keyword>
<proteinExistence type="predicted"/>
<feature type="transmembrane region" description="Helical" evidence="1">
    <location>
        <begin position="280"/>
        <end position="301"/>
    </location>
</feature>
<dbReference type="Proteomes" id="UP000039324">
    <property type="component" value="Unassembled WGS sequence"/>
</dbReference>
<reference evidence="3 4" key="1">
    <citation type="submission" date="2015-02" db="EMBL/GenBank/DDBJ databases">
        <authorList>
            <person name="Chooi Y.-H."/>
        </authorList>
    </citation>
    <scope>NUCLEOTIDE SEQUENCE [LARGE SCALE GENOMIC DNA]</scope>
    <source>
        <strain evidence="3">E3</strain>
    </source>
</reference>
<sequence>MSTPGVIARALVVLSIGAVDGSLSFPSLASRDSPLAGLDLYAPPTTSFIGPQPDDPNRTRSGPIVLFGGDLCEPATTRAADAIILVTTEAVSRAACSYEAWYLSLYVTGAAAVLLPEVDYLPSLNMYSNDGSRGAHTRHLPMLFLNIGPSGVLYDALVSDAPGRNATVRPDVNVWRSALASWYYQLFVRILPSVVLIVSGMTAAVFLVVHMRIIDGEHMSDAHTVRQRSLPRRASFIWKALGLPHAVLAIEVATSTLSGAVLAIGGFYSTPNLPYPVLQYFTTSLGGWSLSASLLSASAWIRHLPVVVDASLATRLIRGDRPVAFALLLTVPVAIDTAGSVLFALYNSNQVVPTVVSALGFVFQLTFSLHVLVSVMHYYRTARRVRLQATRAAGDQDDGMGPVLTRLSRCVLGMSLSMILICVGAALVVASSAHLYRPSQWTICWTLVYNGRALDSAFRVAMFKPRPTSARLSTVAPALAVRVTSKK</sequence>
<keyword evidence="2" id="KW-0732">Signal</keyword>
<keyword evidence="1" id="KW-0472">Membrane</keyword>
<evidence type="ECO:0000313" key="3">
    <source>
        <dbReference type="EMBL" id="CEO98995.1"/>
    </source>
</evidence>
<evidence type="ECO:0000256" key="2">
    <source>
        <dbReference type="SAM" id="SignalP"/>
    </source>
</evidence>
<accession>A0A0G4IUP4</accession>
<feature type="transmembrane region" description="Helical" evidence="1">
    <location>
        <begin position="186"/>
        <end position="209"/>
    </location>
</feature>
<feature type="transmembrane region" description="Helical" evidence="1">
    <location>
        <begin position="410"/>
        <end position="430"/>
    </location>
</feature>
<evidence type="ECO:0000256" key="1">
    <source>
        <dbReference type="SAM" id="Phobius"/>
    </source>
</evidence>
<gene>
    <name evidence="3" type="ORF">PBRA_007109</name>
</gene>
<keyword evidence="1" id="KW-0812">Transmembrane</keyword>
<keyword evidence="1" id="KW-1133">Transmembrane helix</keyword>
<feature type="signal peptide" evidence="2">
    <location>
        <begin position="1"/>
        <end position="21"/>
    </location>
</feature>
<feature type="transmembrane region" description="Helical" evidence="1">
    <location>
        <begin position="322"/>
        <end position="346"/>
    </location>
</feature>
<protein>
    <submittedName>
        <fullName evidence="3">Uncharacterized protein</fullName>
    </submittedName>
</protein>
<dbReference type="EMBL" id="CDSF01000089">
    <property type="protein sequence ID" value="CEO98995.1"/>
    <property type="molecule type" value="Genomic_DNA"/>
</dbReference>